<proteinExistence type="predicted"/>
<dbReference type="AlphaFoldDB" id="A0A2X4Q080"/>
<feature type="transmembrane region" description="Helical" evidence="4">
    <location>
        <begin position="12"/>
        <end position="36"/>
    </location>
</feature>
<evidence type="ECO:0000313" key="6">
    <source>
        <dbReference type="Proteomes" id="UP000249300"/>
    </source>
</evidence>
<feature type="region of interest" description="Disordered" evidence="3">
    <location>
        <begin position="553"/>
        <end position="595"/>
    </location>
</feature>
<keyword evidence="4" id="KW-0472">Membrane</keyword>
<feature type="compositionally biased region" description="Polar residues" evidence="3">
    <location>
        <begin position="974"/>
        <end position="991"/>
    </location>
</feature>
<feature type="region of interest" description="Disordered" evidence="3">
    <location>
        <begin position="964"/>
        <end position="991"/>
    </location>
</feature>
<dbReference type="InterPro" id="IPR011990">
    <property type="entry name" value="TPR-like_helical_dom_sf"/>
</dbReference>
<feature type="repeat" description="TPR" evidence="2">
    <location>
        <begin position="264"/>
        <end position="297"/>
    </location>
</feature>
<evidence type="ECO:0000256" key="3">
    <source>
        <dbReference type="SAM" id="MobiDB-lite"/>
    </source>
</evidence>
<keyword evidence="4" id="KW-1133">Transmembrane helix</keyword>
<dbReference type="Proteomes" id="UP000249300">
    <property type="component" value="Chromosome 1"/>
</dbReference>
<dbReference type="PANTHER" id="PTHR15073:SF1">
    <property type="entry name" value="RETICULOCYTE-BINDING PROTEIN HOMOLOG 2A"/>
    <property type="match status" value="1"/>
</dbReference>
<name>A0A2X4Q080_9PORP</name>
<keyword evidence="6" id="KW-1185">Reference proteome</keyword>
<protein>
    <submittedName>
        <fullName evidence="5">Tol-pal system protein YbgF</fullName>
    </submittedName>
</protein>
<keyword evidence="1" id="KW-0175">Coiled coil</keyword>
<feature type="compositionally biased region" description="Polar residues" evidence="3">
    <location>
        <begin position="1014"/>
        <end position="1026"/>
    </location>
</feature>
<dbReference type="PROSITE" id="PS50005">
    <property type="entry name" value="TPR"/>
    <property type="match status" value="1"/>
</dbReference>
<dbReference type="RefSeq" id="WP_023939726.1">
    <property type="nucleotide sequence ID" value="NZ_LS483447.1"/>
</dbReference>
<gene>
    <name evidence="5" type="ORF">NCTC12858_01880</name>
</gene>
<dbReference type="SUPFAM" id="SSF48452">
    <property type="entry name" value="TPR-like"/>
    <property type="match status" value="3"/>
</dbReference>
<dbReference type="InterPro" id="IPR051483">
    <property type="entry name" value="MAP7_domain-containing"/>
</dbReference>
<feature type="compositionally biased region" description="Polar residues" evidence="3">
    <location>
        <begin position="568"/>
        <end position="579"/>
    </location>
</feature>
<dbReference type="PANTHER" id="PTHR15073">
    <property type="entry name" value="MICROTUBULE-ASSOCIATED PROTEIN"/>
    <property type="match status" value="1"/>
</dbReference>
<evidence type="ECO:0000256" key="2">
    <source>
        <dbReference type="PROSITE-ProRule" id="PRU00339"/>
    </source>
</evidence>
<accession>A0A2X4Q080</accession>
<dbReference type="SMART" id="SM00028">
    <property type="entry name" value="TPR"/>
    <property type="match status" value="5"/>
</dbReference>
<keyword evidence="4" id="KW-0812">Transmembrane</keyword>
<evidence type="ECO:0000313" key="5">
    <source>
        <dbReference type="EMBL" id="SQH73999.1"/>
    </source>
</evidence>
<feature type="compositionally biased region" description="Basic and acidic residues" evidence="3">
    <location>
        <begin position="558"/>
        <end position="567"/>
    </location>
</feature>
<dbReference type="EMBL" id="LS483447">
    <property type="protein sequence ID" value="SQH73999.1"/>
    <property type="molecule type" value="Genomic_DNA"/>
</dbReference>
<feature type="compositionally biased region" description="Basic and acidic residues" evidence="3">
    <location>
        <begin position="964"/>
        <end position="973"/>
    </location>
</feature>
<feature type="compositionally biased region" description="Basic and acidic residues" evidence="3">
    <location>
        <begin position="1103"/>
        <end position="1134"/>
    </location>
</feature>
<feature type="region of interest" description="Disordered" evidence="3">
    <location>
        <begin position="1009"/>
        <end position="1134"/>
    </location>
</feature>
<evidence type="ECO:0000256" key="4">
    <source>
        <dbReference type="SAM" id="Phobius"/>
    </source>
</evidence>
<dbReference type="Pfam" id="PF13432">
    <property type="entry name" value="TPR_16"/>
    <property type="match status" value="1"/>
</dbReference>
<dbReference type="KEGG" id="pcre:NCTC12858_01880"/>
<keyword evidence="2" id="KW-0802">TPR repeat</keyword>
<sequence length="1134" mass="130586">MHTKLIRQRHRILSVLLGVNPRASLVLLIIFILLLLGCASKKNTAYNRFYHSFTTRYNVYFNGKNAYEEAYNQLIEQRRESYSELIALEPIVYNPSEPKKTSGGPFDAAIMKARKSISLHSIRSKPEREPSSKISAKEKAFMERTEYNPFLHNAWMLLGQSQYHNGDFLEAMATFAYIARIYKTQTELRDAARLWQLRCYIAMGWISEGQRVLELIPEQSPARRLPGLYDQCMAANMLGQKRWKEAIPFLQQAAKAEKHKLQKARIHYLLGQLAQQSGDYLLAVRAYSKVIRSNPPFELDLAARIRKTELQGRDNPRPVATRLERMARQYKYAEVQDQIYLAVGHVYMGLPDTTKALAAYHLAADSSKAKAADYALANLRLGDIYMARKLYTKAQPAYSAALSSLDKLHHDYDRINDLSTKLDALVVHVAALNEQDSLQRLAAMPEKERMAVIDSAIAAAKKAAREAEKRAEREGLLAQQEQNDFLSQQDNRQGNRGSSGMSLQQVPGSTSGEFYFYNPQLITQGKALFTQKWGQRSLEDNWRRRRKDIDFTPNEIESDSKMTDRLSSDASNTDNSSVSPDGADAPSNEAGASDPFEPAYYLRNIPLTPEAMEASNQIVVTALEGMGQVFSDQMELPDEAIHSYEALLNRFPSVSNKVEVLYKLYMLYSQIGQPNQAETYRQRILSEYPKDPLAQALRDPEYLNKLRNIRQYEQKIYQEAYEAYMQGKPEEVRRKHKELQENYPTAELLPQMAFLDALCYVLEGDNEGFKRSLQEVVQLTQKSDVAELAQAMLAQLLNGRKISKGGYKELDWDLRPTATEKVDSILPPFSLHNEPYCTILLYPSGSMDRNAIVFAVSAFDYARFTRYTLDAIPSRRGEYEQIMIRTFPSASVAWYYIKQAYDTDGYMPKLTDRAILFPISESNARLLDEGRSLAEYMNFLQENFQGRDPELLLMRWATVSGRKLGEKTDEKQSRQQSGKIESDSILPTNPLTFDIDRSIKEENNDSIALPAAQPSLSADTVSTNPLPSRDIAKPEPLTYEDTRHLYNSRKEQEKAEKRAAERLKKQKEKERRKELKQKERERKERLKQRKREQRERAKQRKQQLKERQKEQKEREKERKYRLKEKEQAKRKQKS</sequence>
<dbReference type="InterPro" id="IPR019734">
    <property type="entry name" value="TPR_rpt"/>
</dbReference>
<evidence type="ECO:0000256" key="1">
    <source>
        <dbReference type="ARBA" id="ARBA00023054"/>
    </source>
</evidence>
<feature type="compositionally biased region" description="Basic residues" evidence="3">
    <location>
        <begin position="1085"/>
        <end position="1102"/>
    </location>
</feature>
<organism evidence="5 6">
    <name type="scientific">Porphyromonas crevioricanis</name>
    <dbReference type="NCBI Taxonomy" id="393921"/>
    <lineage>
        <taxon>Bacteria</taxon>
        <taxon>Pseudomonadati</taxon>
        <taxon>Bacteroidota</taxon>
        <taxon>Bacteroidia</taxon>
        <taxon>Bacteroidales</taxon>
        <taxon>Porphyromonadaceae</taxon>
        <taxon>Porphyromonas</taxon>
    </lineage>
</organism>
<dbReference type="Gene3D" id="1.25.40.10">
    <property type="entry name" value="Tetratricopeptide repeat domain"/>
    <property type="match status" value="3"/>
</dbReference>
<reference evidence="5 6" key="1">
    <citation type="submission" date="2018-06" db="EMBL/GenBank/DDBJ databases">
        <authorList>
            <consortium name="Pathogen Informatics"/>
            <person name="Doyle S."/>
        </authorList>
    </citation>
    <scope>NUCLEOTIDE SEQUENCE [LARGE SCALE GENOMIC DNA]</scope>
    <source>
        <strain evidence="5 6">NCTC12858</strain>
    </source>
</reference>
<feature type="compositionally biased region" description="Basic and acidic residues" evidence="3">
    <location>
        <begin position="1040"/>
        <end position="1084"/>
    </location>
</feature>